<evidence type="ECO:0000313" key="2">
    <source>
        <dbReference type="Proteomes" id="UP000279446"/>
    </source>
</evidence>
<organism evidence="1 2">
    <name type="scientific">Paenibacillus anaericanus</name>
    <dbReference type="NCBI Taxonomy" id="170367"/>
    <lineage>
        <taxon>Bacteria</taxon>
        <taxon>Bacillati</taxon>
        <taxon>Bacillota</taxon>
        <taxon>Bacilli</taxon>
        <taxon>Bacillales</taxon>
        <taxon>Paenibacillaceae</taxon>
        <taxon>Paenibacillus</taxon>
    </lineage>
</organism>
<sequence>MSKTVDGHNDFMMIYNPGEISRATSYSLDITLDNGETATFGPYDTKEELLAKIEPYCEQQVKQGNMTQQEAEEILNRYN</sequence>
<dbReference type="RefSeq" id="WP_127193273.1">
    <property type="nucleotide sequence ID" value="NZ_RZNY01000014.1"/>
</dbReference>
<comment type="caution">
    <text evidence="1">The sequence shown here is derived from an EMBL/GenBank/DDBJ whole genome shotgun (WGS) entry which is preliminary data.</text>
</comment>
<reference evidence="1 2" key="1">
    <citation type="submission" date="2018-12" db="EMBL/GenBank/DDBJ databases">
        <authorList>
            <person name="Sun L."/>
            <person name="Chen Z."/>
        </authorList>
    </citation>
    <scope>NUCLEOTIDE SEQUENCE [LARGE SCALE GENOMIC DNA]</scope>
    <source>
        <strain evidence="1 2">DSM 15890</strain>
    </source>
</reference>
<name>A0A3S1BM73_9BACL</name>
<gene>
    <name evidence="1" type="ORF">EJP82_17045</name>
</gene>
<dbReference type="EMBL" id="RZNY01000014">
    <property type="protein sequence ID" value="RUT44665.1"/>
    <property type="molecule type" value="Genomic_DNA"/>
</dbReference>
<accession>A0A3S1BM73</accession>
<evidence type="ECO:0000313" key="1">
    <source>
        <dbReference type="EMBL" id="RUT44665.1"/>
    </source>
</evidence>
<dbReference type="Proteomes" id="UP000279446">
    <property type="component" value="Unassembled WGS sequence"/>
</dbReference>
<keyword evidence="2" id="KW-1185">Reference proteome</keyword>
<protein>
    <submittedName>
        <fullName evidence="1">Uncharacterized protein</fullName>
    </submittedName>
</protein>
<proteinExistence type="predicted"/>
<dbReference type="AlphaFoldDB" id="A0A3S1BM73"/>